<dbReference type="InterPro" id="IPR036390">
    <property type="entry name" value="WH_DNA-bd_sf"/>
</dbReference>
<dbReference type="EMBL" id="LCNT01000007">
    <property type="protein sequence ID" value="KKU60750.1"/>
    <property type="molecule type" value="Genomic_DNA"/>
</dbReference>
<dbReference type="InterPro" id="IPR006199">
    <property type="entry name" value="LexA_DNA-bd_dom"/>
</dbReference>
<dbReference type="Gene3D" id="2.10.109.10">
    <property type="entry name" value="Umud Fragment, subunit A"/>
    <property type="match status" value="1"/>
</dbReference>
<evidence type="ECO:0000256" key="2">
    <source>
        <dbReference type="ARBA" id="ARBA00022705"/>
    </source>
</evidence>
<dbReference type="AlphaFoldDB" id="A0A0G1USP3"/>
<evidence type="ECO:0000259" key="11">
    <source>
        <dbReference type="Pfam" id="PF01726"/>
    </source>
</evidence>
<name>A0A0G1USP3_9BACT</name>
<dbReference type="InterPro" id="IPR015927">
    <property type="entry name" value="Peptidase_S24_S26A/B/C"/>
</dbReference>
<accession>A0A0G1USP3</accession>
<gene>
    <name evidence="12" type="ORF">UX85_C0007G0037</name>
</gene>
<dbReference type="Pfam" id="PF01726">
    <property type="entry name" value="LexA_DNA_bind"/>
    <property type="match status" value="1"/>
</dbReference>
<dbReference type="GO" id="GO:0045892">
    <property type="term" value="P:negative regulation of DNA-templated transcription"/>
    <property type="evidence" value="ECO:0007669"/>
    <property type="project" value="InterPro"/>
</dbReference>
<keyword evidence="6" id="KW-0238">DNA-binding</keyword>
<keyword evidence="2" id="KW-0235">DNA replication</keyword>
<dbReference type="NCBIfam" id="TIGR00498">
    <property type="entry name" value="lexA"/>
    <property type="match status" value="1"/>
</dbReference>
<evidence type="ECO:0000256" key="6">
    <source>
        <dbReference type="ARBA" id="ARBA00023125"/>
    </source>
</evidence>
<keyword evidence="1" id="KW-0678">Repressor</keyword>
<dbReference type="SUPFAM" id="SSF46785">
    <property type="entry name" value="Winged helix' DNA-binding domain"/>
    <property type="match status" value="1"/>
</dbReference>
<proteinExistence type="predicted"/>
<dbReference type="GO" id="GO:0009432">
    <property type="term" value="P:SOS response"/>
    <property type="evidence" value="ECO:0007669"/>
    <property type="project" value="UniProtKB-KW"/>
</dbReference>
<feature type="domain" description="LexA repressor DNA-binding" evidence="11">
    <location>
        <begin position="3"/>
        <end position="62"/>
    </location>
</feature>
<evidence type="ECO:0000256" key="8">
    <source>
        <dbReference type="ARBA" id="ARBA00023204"/>
    </source>
</evidence>
<dbReference type="GO" id="GO:0004252">
    <property type="term" value="F:serine-type endopeptidase activity"/>
    <property type="evidence" value="ECO:0007669"/>
    <property type="project" value="InterPro"/>
</dbReference>
<dbReference type="InterPro" id="IPR039418">
    <property type="entry name" value="LexA-like"/>
</dbReference>
<evidence type="ECO:0000256" key="5">
    <source>
        <dbReference type="ARBA" id="ARBA00023015"/>
    </source>
</evidence>
<dbReference type="Gene3D" id="1.10.10.10">
    <property type="entry name" value="Winged helix-like DNA-binding domain superfamily/Winged helix DNA-binding domain"/>
    <property type="match status" value="1"/>
</dbReference>
<dbReference type="PATRIC" id="fig|1618371.3.peg.953"/>
<protein>
    <submittedName>
        <fullName evidence="12">Phage repressor like protein transcriptional regulator, XRE family</fullName>
    </submittedName>
</protein>
<feature type="domain" description="Peptidase S24/S26A/S26B/S26C" evidence="10">
    <location>
        <begin position="75"/>
        <end position="196"/>
    </location>
</feature>
<dbReference type="GO" id="GO:0006281">
    <property type="term" value="P:DNA repair"/>
    <property type="evidence" value="ECO:0007669"/>
    <property type="project" value="UniProtKB-KW"/>
</dbReference>
<organism evidence="12 13">
    <name type="scientific">Candidatus Beckwithbacteria bacterium GW2011_GWB1_47_15</name>
    <dbReference type="NCBI Taxonomy" id="1618371"/>
    <lineage>
        <taxon>Bacteria</taxon>
        <taxon>Candidatus Beckwithiibacteriota</taxon>
    </lineage>
</organism>
<keyword evidence="3" id="KW-0227">DNA damage</keyword>
<reference evidence="12 13" key="1">
    <citation type="journal article" date="2015" name="Nature">
        <title>rRNA introns, odd ribosomes, and small enigmatic genomes across a large radiation of phyla.</title>
        <authorList>
            <person name="Brown C.T."/>
            <person name="Hug L.A."/>
            <person name="Thomas B.C."/>
            <person name="Sharon I."/>
            <person name="Castelle C.J."/>
            <person name="Singh A."/>
            <person name="Wilkins M.J."/>
            <person name="Williams K.H."/>
            <person name="Banfield J.F."/>
        </authorList>
    </citation>
    <scope>NUCLEOTIDE SEQUENCE [LARGE SCALE GENOMIC DNA]</scope>
</reference>
<evidence type="ECO:0000256" key="3">
    <source>
        <dbReference type="ARBA" id="ARBA00022763"/>
    </source>
</evidence>
<dbReference type="PANTHER" id="PTHR33516:SF2">
    <property type="entry name" value="LEXA REPRESSOR-RELATED"/>
    <property type="match status" value="1"/>
</dbReference>
<evidence type="ECO:0000256" key="1">
    <source>
        <dbReference type="ARBA" id="ARBA00022491"/>
    </source>
</evidence>
<dbReference type="SUPFAM" id="SSF51306">
    <property type="entry name" value="LexA/Signal peptidase"/>
    <property type="match status" value="1"/>
</dbReference>
<evidence type="ECO:0000256" key="7">
    <source>
        <dbReference type="ARBA" id="ARBA00023163"/>
    </source>
</evidence>
<dbReference type="CDD" id="cd06529">
    <property type="entry name" value="S24_LexA-like"/>
    <property type="match status" value="1"/>
</dbReference>
<dbReference type="InterPro" id="IPR036388">
    <property type="entry name" value="WH-like_DNA-bd_sf"/>
</dbReference>
<keyword evidence="8" id="KW-0234">DNA repair</keyword>
<evidence type="ECO:0000313" key="13">
    <source>
        <dbReference type="Proteomes" id="UP000033860"/>
    </source>
</evidence>
<keyword evidence="4" id="KW-0378">Hydrolase</keyword>
<keyword evidence="7" id="KW-0804">Transcription</keyword>
<evidence type="ECO:0000313" key="12">
    <source>
        <dbReference type="EMBL" id="KKU60750.1"/>
    </source>
</evidence>
<keyword evidence="5" id="KW-0805">Transcription regulation</keyword>
<keyword evidence="9" id="KW-0742">SOS response</keyword>
<dbReference type="Proteomes" id="UP000033860">
    <property type="component" value="Unassembled WGS sequence"/>
</dbReference>
<dbReference type="GO" id="GO:0006508">
    <property type="term" value="P:proteolysis"/>
    <property type="evidence" value="ECO:0007669"/>
    <property type="project" value="InterPro"/>
</dbReference>
<comment type="caution">
    <text evidence="12">The sequence shown here is derived from an EMBL/GenBank/DDBJ whole genome shotgun (WGS) entry which is preliminary data.</text>
</comment>
<dbReference type="InterPro" id="IPR006200">
    <property type="entry name" value="LexA"/>
</dbReference>
<dbReference type="GO" id="GO:0006260">
    <property type="term" value="P:DNA replication"/>
    <property type="evidence" value="ECO:0007669"/>
    <property type="project" value="UniProtKB-KW"/>
</dbReference>
<dbReference type="InterPro" id="IPR050077">
    <property type="entry name" value="LexA_repressor"/>
</dbReference>
<dbReference type="InterPro" id="IPR036286">
    <property type="entry name" value="LexA/Signal_pep-like_sf"/>
</dbReference>
<evidence type="ECO:0000256" key="4">
    <source>
        <dbReference type="ARBA" id="ARBA00022801"/>
    </source>
</evidence>
<sequence>MRKTLTSKQKIVLSSIKDQANKNGTTPTLEELRVTLGLASISSVQRHTDALKEKGYLENTRGLALPDSSDKVQIPLVGNVACGVPFLATENVEAYIQFDASKISGTPDNYFFLRAIGDSMNNARVSGKTIDDGDFVLIKKQQTADPGSRVVALIGDEATIKKIIPEDGYVRLQPESTNPKNKPILLFEDFSIQGVVEDVIKKGGD</sequence>
<dbReference type="Pfam" id="PF00717">
    <property type="entry name" value="Peptidase_S24"/>
    <property type="match status" value="1"/>
</dbReference>
<evidence type="ECO:0000259" key="10">
    <source>
        <dbReference type="Pfam" id="PF00717"/>
    </source>
</evidence>
<dbReference type="GO" id="GO:0003677">
    <property type="term" value="F:DNA binding"/>
    <property type="evidence" value="ECO:0007669"/>
    <property type="project" value="UniProtKB-KW"/>
</dbReference>
<evidence type="ECO:0000256" key="9">
    <source>
        <dbReference type="ARBA" id="ARBA00023236"/>
    </source>
</evidence>
<dbReference type="PANTHER" id="PTHR33516">
    <property type="entry name" value="LEXA REPRESSOR"/>
    <property type="match status" value="1"/>
</dbReference>